<evidence type="ECO:0000313" key="3">
    <source>
        <dbReference type="EMBL" id="KAF0804917.1"/>
    </source>
</evidence>
<feature type="compositionally biased region" description="Basic and acidic residues" evidence="1">
    <location>
        <begin position="32"/>
        <end position="46"/>
    </location>
</feature>
<keyword evidence="4" id="KW-1185">Reference proteome</keyword>
<accession>A0ABQ6Y754</accession>
<comment type="caution">
    <text evidence="3">The sequence shown here is derived from an EMBL/GenBank/DDBJ whole genome shotgun (WGS) entry which is preliminary data.</text>
</comment>
<organism evidence="3 4">
    <name type="scientific">Alcanivorax xiamenensis</name>
    <dbReference type="NCBI Taxonomy" id="1177156"/>
    <lineage>
        <taxon>Bacteria</taxon>
        <taxon>Pseudomonadati</taxon>
        <taxon>Pseudomonadota</taxon>
        <taxon>Gammaproteobacteria</taxon>
        <taxon>Oceanospirillales</taxon>
        <taxon>Alcanivoracaceae</taxon>
        <taxon>Alcanivorax</taxon>
    </lineage>
</organism>
<feature type="region of interest" description="Disordered" evidence="1">
    <location>
        <begin position="32"/>
        <end position="79"/>
    </location>
</feature>
<proteinExistence type="predicted"/>
<name>A0ABQ6Y754_9GAMM</name>
<feature type="transmembrane region" description="Helical" evidence="2">
    <location>
        <begin position="6"/>
        <end position="23"/>
    </location>
</feature>
<evidence type="ECO:0000313" key="4">
    <source>
        <dbReference type="Proteomes" id="UP000771797"/>
    </source>
</evidence>
<dbReference type="EMBL" id="AQPF01000023">
    <property type="protein sequence ID" value="KAF0804917.1"/>
    <property type="molecule type" value="Genomic_DNA"/>
</dbReference>
<gene>
    <name evidence="3" type="ORF">A6D6_02681</name>
</gene>
<feature type="compositionally biased region" description="Basic and acidic residues" evidence="1">
    <location>
        <begin position="54"/>
        <end position="79"/>
    </location>
</feature>
<dbReference type="RefSeq" id="WP_159661027.1">
    <property type="nucleotide sequence ID" value="NZ_AQPF01000023.1"/>
</dbReference>
<keyword evidence="2" id="KW-0472">Membrane</keyword>
<keyword evidence="2" id="KW-1133">Transmembrane helix</keyword>
<reference evidence="3 4" key="1">
    <citation type="submission" date="2012-09" db="EMBL/GenBank/DDBJ databases">
        <title>Genome Sequence of alkane-degrading Bacterium Alcanivorax sp. 6-D-6.</title>
        <authorList>
            <person name="Lai Q."/>
            <person name="Shao Z."/>
        </authorList>
    </citation>
    <scope>NUCLEOTIDE SEQUENCE [LARGE SCALE GENOMIC DNA]</scope>
    <source>
        <strain evidence="3 4">6-D-6</strain>
    </source>
</reference>
<sequence length="130" mass="14377">MSSWLIRALVIVGILGAVFGLGWELGRSQKGEQCEQDKRVGAEEQVRAQGEAIKNSDERDARSREVESEHAHQEQQREVETRVITRDVIRYVAKPESECVADAEWVRLYNASNGMPRASKAAGKPAGGAE</sequence>
<keyword evidence="2" id="KW-0812">Transmembrane</keyword>
<dbReference type="Proteomes" id="UP000771797">
    <property type="component" value="Unassembled WGS sequence"/>
</dbReference>
<evidence type="ECO:0000256" key="1">
    <source>
        <dbReference type="SAM" id="MobiDB-lite"/>
    </source>
</evidence>
<evidence type="ECO:0000256" key="2">
    <source>
        <dbReference type="SAM" id="Phobius"/>
    </source>
</evidence>
<protein>
    <submittedName>
        <fullName evidence="3">Uncharacterized protein</fullName>
    </submittedName>
</protein>